<dbReference type="Pfam" id="PF02738">
    <property type="entry name" value="MoCoBD_1"/>
    <property type="match status" value="1"/>
</dbReference>
<dbReference type="PANTHER" id="PTHR45444:SF3">
    <property type="entry name" value="XANTHINE DEHYDROGENASE"/>
    <property type="match status" value="1"/>
</dbReference>
<evidence type="ECO:0000256" key="1">
    <source>
        <dbReference type="ARBA" id="ARBA00053029"/>
    </source>
</evidence>
<dbReference type="InterPro" id="IPR036856">
    <property type="entry name" value="Ald_Oxase/Xan_DH_a/b_sf"/>
</dbReference>
<organism evidence="3 4">
    <name type="scientific">bacterium (Candidatus Blackallbacteria) CG17_big_fil_post_rev_8_21_14_2_50_48_46</name>
    <dbReference type="NCBI Taxonomy" id="2014261"/>
    <lineage>
        <taxon>Bacteria</taxon>
        <taxon>Candidatus Blackallbacteria</taxon>
    </lineage>
</organism>
<protein>
    <submittedName>
        <fullName evidence="3">Xanthine dehydrogenase molybdopterin binding subunit</fullName>
    </submittedName>
</protein>
<dbReference type="PANTHER" id="PTHR45444">
    <property type="entry name" value="XANTHINE DEHYDROGENASE"/>
    <property type="match status" value="1"/>
</dbReference>
<dbReference type="Proteomes" id="UP000231019">
    <property type="component" value="Unassembled WGS sequence"/>
</dbReference>
<accession>A0A2M7G3T0</accession>
<evidence type="ECO:0000313" key="4">
    <source>
        <dbReference type="Proteomes" id="UP000231019"/>
    </source>
</evidence>
<comment type="caution">
    <text evidence="3">The sequence shown here is derived from an EMBL/GenBank/DDBJ whole genome shotgun (WGS) entry which is preliminary data.</text>
</comment>
<dbReference type="Gene3D" id="3.90.1170.50">
    <property type="entry name" value="Aldehyde oxidase/xanthine dehydrogenase, a/b hammerhead"/>
    <property type="match status" value="1"/>
</dbReference>
<dbReference type="InterPro" id="IPR014309">
    <property type="entry name" value="Xanthine_DH_Mopterin-bd_su"/>
</dbReference>
<reference evidence="3 4" key="1">
    <citation type="submission" date="2017-09" db="EMBL/GenBank/DDBJ databases">
        <title>Depth-based differentiation of microbial function through sediment-hosted aquifers and enrichment of novel symbionts in the deep terrestrial subsurface.</title>
        <authorList>
            <person name="Probst A.J."/>
            <person name="Ladd B."/>
            <person name="Jarett J.K."/>
            <person name="Geller-Mcgrath D.E."/>
            <person name="Sieber C.M."/>
            <person name="Emerson J.B."/>
            <person name="Anantharaman K."/>
            <person name="Thomas B.C."/>
            <person name="Malmstrom R."/>
            <person name="Stieglmeier M."/>
            <person name="Klingl A."/>
            <person name="Woyke T."/>
            <person name="Ryan C.M."/>
            <person name="Banfield J.F."/>
        </authorList>
    </citation>
    <scope>NUCLEOTIDE SEQUENCE [LARGE SCALE GENOMIC DNA]</scope>
    <source>
        <strain evidence="3">CG17_big_fil_post_rev_8_21_14_2_50_48_46</strain>
    </source>
</reference>
<dbReference type="GO" id="GO:0005506">
    <property type="term" value="F:iron ion binding"/>
    <property type="evidence" value="ECO:0007669"/>
    <property type="project" value="InterPro"/>
</dbReference>
<dbReference type="InterPro" id="IPR046867">
    <property type="entry name" value="AldOxase/xan_DH_MoCoBD2"/>
</dbReference>
<gene>
    <name evidence="3" type="primary">xdhB</name>
    <name evidence="3" type="ORF">COW36_11955</name>
</gene>
<dbReference type="InterPro" id="IPR037165">
    <property type="entry name" value="AldOxase/xan_DH_Mopterin-bd_sf"/>
</dbReference>
<dbReference type="NCBIfam" id="TIGR02965">
    <property type="entry name" value="xanthine_xdhB"/>
    <property type="match status" value="1"/>
</dbReference>
<dbReference type="FunFam" id="3.30.365.10:FF:000001">
    <property type="entry name" value="Xanthine dehydrogenase oxidase"/>
    <property type="match status" value="1"/>
</dbReference>
<name>A0A2M7G3T0_9BACT</name>
<evidence type="ECO:0000313" key="3">
    <source>
        <dbReference type="EMBL" id="PIW16477.1"/>
    </source>
</evidence>
<proteinExistence type="predicted"/>
<dbReference type="SUPFAM" id="SSF56003">
    <property type="entry name" value="Molybdenum cofactor-binding domain"/>
    <property type="match status" value="1"/>
</dbReference>
<dbReference type="EMBL" id="PFFQ01000037">
    <property type="protein sequence ID" value="PIW16477.1"/>
    <property type="molecule type" value="Genomic_DNA"/>
</dbReference>
<dbReference type="SMART" id="SM01008">
    <property type="entry name" value="Ald_Xan_dh_C"/>
    <property type="match status" value="1"/>
</dbReference>
<dbReference type="GO" id="GO:0016491">
    <property type="term" value="F:oxidoreductase activity"/>
    <property type="evidence" value="ECO:0007669"/>
    <property type="project" value="InterPro"/>
</dbReference>
<dbReference type="Gene3D" id="3.30.365.10">
    <property type="entry name" value="Aldehyde oxidase/xanthine dehydrogenase, molybdopterin binding domain"/>
    <property type="match status" value="4"/>
</dbReference>
<sequence length="779" mass="85203">MSQKPIFHDSAKGHVSGESIFLDDRPLQRGELHVGLVLSPVAHGRIRSVDTSKALDLPGVAGVFTAADLHHNLWGTIIQDQPLLADQEVCFLGEPIAVVAAEDRKTLLAAKKLVQLDIEPLPAILTIDEARAAEAFIAVERTILRGDPDQALARAPHRLEGVFENKGQDHFYLESHISIVYPLENGQLEVHASSQHPTEVQHLVAEALGLQQNQVTCIVKRMGGGFGGKESQAATFSVYAALVAQKLKRPARLALSKDEDMQSTGKRHPFKDWYRVGFDAEGRILALDVRLFADGGAYADLSTSILERAMLHSDNAYYLPEARLVGRICRTHNTPHTAFRGFGGPQGVAMIENILEEIALYLGKDALDIRLLNIYQGEKNLTPYGQKVENNTLPELFAKLSETSAYRTRRAEIEVFNARSQTQLKGLALTPVKFGISFTTRFLNQGNALVNVHRDGTVQVATGATEMGQGVNTKIQQIVAEAFAIAPEAVILLPTSTDKNHNTSPTAASSGSDINGAAAELACAQIQERLKACLVKHWQQPERGPLEEISLNGQEETGNLAFEAGYIVNTQQPEQRMSFVEAVNLAFLNRISLSGYGFYRTPIPGYDRDRGQGHPFLYFTNGVAASEVQVDRFTGELKVLRTDILMDLGRPINQGIDHGQVTGAFVQGMGWVTTENLVYSSQGALLSHSPTTYKIPNIQDTPRVFKLEFLENFEPTNVRGSKAVGEPPLMLGISVWAAVKNALSYAKPGQIPELKLPASAEEILMGLKAHQKQEESVVV</sequence>
<dbReference type="InterPro" id="IPR000674">
    <property type="entry name" value="Ald_Oxase/Xan_DH_a/b"/>
</dbReference>
<dbReference type="InterPro" id="IPR008274">
    <property type="entry name" value="AldOxase/xan_DH_MoCoBD1"/>
</dbReference>
<dbReference type="SUPFAM" id="SSF54665">
    <property type="entry name" value="CO dehydrogenase molybdoprotein N-domain-like"/>
    <property type="match status" value="1"/>
</dbReference>
<evidence type="ECO:0000259" key="2">
    <source>
        <dbReference type="SMART" id="SM01008"/>
    </source>
</evidence>
<dbReference type="Pfam" id="PF20256">
    <property type="entry name" value="MoCoBD_2"/>
    <property type="match status" value="1"/>
</dbReference>
<comment type="cofactor">
    <cofactor evidence="1">
        <name>Mo-molybdopterin cytosine dinucleotide</name>
        <dbReference type="ChEBI" id="CHEBI:71308"/>
    </cofactor>
</comment>
<dbReference type="AlphaFoldDB" id="A0A2M7G3T0"/>
<dbReference type="Pfam" id="PF01315">
    <property type="entry name" value="Ald_Xan_dh_C"/>
    <property type="match status" value="1"/>
</dbReference>
<dbReference type="GO" id="GO:0030151">
    <property type="term" value="F:molybdenum ion binding"/>
    <property type="evidence" value="ECO:0007669"/>
    <property type="project" value="InterPro"/>
</dbReference>
<dbReference type="InterPro" id="IPR016208">
    <property type="entry name" value="Ald_Oxase/xanthine_DH-like"/>
</dbReference>
<feature type="domain" description="Aldehyde oxidase/xanthine dehydrogenase a/b hammerhead" evidence="2">
    <location>
        <begin position="16"/>
        <end position="122"/>
    </location>
</feature>